<organism evidence="1 2">
    <name type="scientific">Ancylostoma caninum</name>
    <name type="common">Dog hookworm</name>
    <dbReference type="NCBI Taxonomy" id="29170"/>
    <lineage>
        <taxon>Eukaryota</taxon>
        <taxon>Metazoa</taxon>
        <taxon>Ecdysozoa</taxon>
        <taxon>Nematoda</taxon>
        <taxon>Chromadorea</taxon>
        <taxon>Rhabditida</taxon>
        <taxon>Rhabditina</taxon>
        <taxon>Rhabditomorpha</taxon>
        <taxon>Strongyloidea</taxon>
        <taxon>Ancylostomatidae</taxon>
        <taxon>Ancylostomatinae</taxon>
        <taxon>Ancylostoma</taxon>
    </lineage>
</organism>
<comment type="caution">
    <text evidence="1">The sequence shown here is derived from an EMBL/GenBank/DDBJ whole genome shotgun (WGS) entry which is preliminary data.</text>
</comment>
<proteinExistence type="predicted"/>
<dbReference type="Proteomes" id="UP000252519">
    <property type="component" value="Unassembled WGS sequence"/>
</dbReference>
<protein>
    <submittedName>
        <fullName evidence="1">Uncharacterized protein</fullName>
    </submittedName>
</protein>
<gene>
    <name evidence="1" type="ORF">ANCCAN_10944</name>
</gene>
<accession>A0A368GF99</accession>
<evidence type="ECO:0000313" key="1">
    <source>
        <dbReference type="EMBL" id="RCN43063.1"/>
    </source>
</evidence>
<evidence type="ECO:0000313" key="2">
    <source>
        <dbReference type="Proteomes" id="UP000252519"/>
    </source>
</evidence>
<dbReference type="EMBL" id="JOJR01000171">
    <property type="protein sequence ID" value="RCN43063.1"/>
    <property type="molecule type" value="Genomic_DNA"/>
</dbReference>
<name>A0A368GF99_ANCCA</name>
<reference evidence="1 2" key="1">
    <citation type="submission" date="2014-10" db="EMBL/GenBank/DDBJ databases">
        <title>Draft genome of the hookworm Ancylostoma caninum.</title>
        <authorList>
            <person name="Mitreva M."/>
        </authorList>
    </citation>
    <scope>NUCLEOTIDE SEQUENCE [LARGE SCALE GENOMIC DNA]</scope>
    <source>
        <strain evidence="1 2">Baltimore</strain>
    </source>
</reference>
<keyword evidence="2" id="KW-1185">Reference proteome</keyword>
<sequence>MSGDLGYCAEAMFLRRRSLWRQLPKRKPRDEIRIGV</sequence>
<dbReference type="AlphaFoldDB" id="A0A368GF99"/>